<dbReference type="KEGG" id="hro:HELRODRAFT_182832"/>
<feature type="transmembrane region" description="Helical" evidence="1">
    <location>
        <begin position="135"/>
        <end position="155"/>
    </location>
</feature>
<feature type="transmembrane region" description="Helical" evidence="1">
    <location>
        <begin position="267"/>
        <end position="288"/>
    </location>
</feature>
<keyword evidence="1" id="KW-0472">Membrane</keyword>
<dbReference type="InterPro" id="IPR036259">
    <property type="entry name" value="MFS_trans_sf"/>
</dbReference>
<feature type="transmembrane region" description="Helical" evidence="1">
    <location>
        <begin position="205"/>
        <end position="224"/>
    </location>
</feature>
<sequence length="327" mass="37070">MRVWVSPLHIWILLDLFCYICAPLIFFLRLTGSIQKMFQLKNCNRRYLYEIYTWPSILVLFAGFTLQMVPAAAFAFKPLKSTSAQNSLGLATLSFMVDGDNETKNCDKVNNSEQKITIFETSTETRPSSRTFRKIIPAFVCYLLSCFFLFVGSIACSSHYPSRSQIIGTDRKLISYLPVATDGMAIVSKVIMAITTYYVKINRTFLFLFAVLKFGLLYMCPYFFQTFPLLVLHCCLAGLVAGKLHIQSARDHQCGSERNKNVTKTRPLVCMCFAISSLCSSPFTGFLFDKTNNYDITFAVLGSTIVIGSFFSFVTAILHMKQKERNK</sequence>
<dbReference type="CTD" id="20208738"/>
<dbReference type="GO" id="GO:0008028">
    <property type="term" value="F:monocarboxylic acid transmembrane transporter activity"/>
    <property type="evidence" value="ECO:0000318"/>
    <property type="project" value="GO_Central"/>
</dbReference>
<dbReference type="RefSeq" id="XP_009031805.1">
    <property type="nucleotide sequence ID" value="XM_009033557.1"/>
</dbReference>
<feature type="transmembrane region" description="Helical" evidence="1">
    <location>
        <begin position="230"/>
        <end position="246"/>
    </location>
</feature>
<dbReference type="PANTHER" id="PTHR11360">
    <property type="entry name" value="MONOCARBOXYLATE TRANSPORTER"/>
    <property type="match status" value="1"/>
</dbReference>
<evidence type="ECO:0000313" key="4">
    <source>
        <dbReference type="Proteomes" id="UP000015101"/>
    </source>
</evidence>
<reference evidence="4" key="1">
    <citation type="submission" date="2012-12" db="EMBL/GenBank/DDBJ databases">
        <authorList>
            <person name="Hellsten U."/>
            <person name="Grimwood J."/>
            <person name="Chapman J.A."/>
            <person name="Shapiro H."/>
            <person name="Aerts A."/>
            <person name="Otillar R.P."/>
            <person name="Terry A.Y."/>
            <person name="Boore J.L."/>
            <person name="Simakov O."/>
            <person name="Marletaz F."/>
            <person name="Cho S.-J."/>
            <person name="Edsinger-Gonzales E."/>
            <person name="Havlak P."/>
            <person name="Kuo D.-H."/>
            <person name="Larsson T."/>
            <person name="Lv J."/>
            <person name="Arendt D."/>
            <person name="Savage R."/>
            <person name="Osoegawa K."/>
            <person name="de Jong P."/>
            <person name="Lindberg D.R."/>
            <person name="Seaver E.C."/>
            <person name="Weisblat D.A."/>
            <person name="Putnam N.H."/>
            <person name="Grigoriev I.V."/>
            <person name="Rokhsar D.S."/>
        </authorList>
    </citation>
    <scope>NUCLEOTIDE SEQUENCE</scope>
</reference>
<dbReference type="GeneID" id="20208738"/>
<keyword evidence="1" id="KW-0812">Transmembrane</keyword>
<dbReference type="GO" id="GO:0015718">
    <property type="term" value="P:monocarboxylic acid transport"/>
    <property type="evidence" value="ECO:0000318"/>
    <property type="project" value="GO_Central"/>
</dbReference>
<dbReference type="GO" id="GO:0005886">
    <property type="term" value="C:plasma membrane"/>
    <property type="evidence" value="ECO:0000318"/>
    <property type="project" value="GO_Central"/>
</dbReference>
<proteinExistence type="predicted"/>
<evidence type="ECO:0008006" key="5">
    <source>
        <dbReference type="Google" id="ProtNLM"/>
    </source>
</evidence>
<dbReference type="AlphaFoldDB" id="T1FIT9"/>
<dbReference type="Proteomes" id="UP000015101">
    <property type="component" value="Unassembled WGS sequence"/>
</dbReference>
<dbReference type="HOGENOM" id="CLU_850668_0_0_1"/>
<dbReference type="EnsemblMetazoa" id="HelroT182832">
    <property type="protein sequence ID" value="HelroP182832"/>
    <property type="gene ID" value="HelroG182832"/>
</dbReference>
<gene>
    <name evidence="3" type="primary">20208738</name>
    <name evidence="2" type="ORF">HELRODRAFT_182832</name>
</gene>
<dbReference type="InParanoid" id="T1FIT9"/>
<reference evidence="3" key="3">
    <citation type="submission" date="2015-06" db="UniProtKB">
        <authorList>
            <consortium name="EnsemblMetazoa"/>
        </authorList>
    </citation>
    <scope>IDENTIFICATION</scope>
</reference>
<dbReference type="InterPro" id="IPR050327">
    <property type="entry name" value="Proton-linked_MCT"/>
</dbReference>
<evidence type="ECO:0000256" key="1">
    <source>
        <dbReference type="SAM" id="Phobius"/>
    </source>
</evidence>
<feature type="transmembrane region" description="Helical" evidence="1">
    <location>
        <begin position="12"/>
        <end position="31"/>
    </location>
</feature>
<protein>
    <recommendedName>
        <fullName evidence="5">Major facilitator superfamily associated domain-containing protein</fullName>
    </recommendedName>
</protein>
<feature type="transmembrane region" description="Helical" evidence="1">
    <location>
        <begin position="294"/>
        <end position="318"/>
    </location>
</feature>
<name>T1FIT9_HELRO</name>
<keyword evidence="1" id="KW-1133">Transmembrane helix</keyword>
<dbReference type="EMBL" id="AMQM01008422">
    <property type="status" value="NOT_ANNOTATED_CDS"/>
    <property type="molecule type" value="Genomic_DNA"/>
</dbReference>
<dbReference type="EMBL" id="KB097773">
    <property type="protein sequence ID" value="ESN90135.1"/>
    <property type="molecule type" value="Genomic_DNA"/>
</dbReference>
<organism evidence="3 4">
    <name type="scientific">Helobdella robusta</name>
    <name type="common">Californian leech</name>
    <dbReference type="NCBI Taxonomy" id="6412"/>
    <lineage>
        <taxon>Eukaryota</taxon>
        <taxon>Metazoa</taxon>
        <taxon>Spiralia</taxon>
        <taxon>Lophotrochozoa</taxon>
        <taxon>Annelida</taxon>
        <taxon>Clitellata</taxon>
        <taxon>Hirudinea</taxon>
        <taxon>Rhynchobdellida</taxon>
        <taxon>Glossiphoniidae</taxon>
        <taxon>Helobdella</taxon>
    </lineage>
</organism>
<dbReference type="SUPFAM" id="SSF103473">
    <property type="entry name" value="MFS general substrate transporter"/>
    <property type="match status" value="1"/>
</dbReference>
<accession>T1FIT9</accession>
<evidence type="ECO:0000313" key="2">
    <source>
        <dbReference type="EMBL" id="ESN90135.1"/>
    </source>
</evidence>
<keyword evidence="4" id="KW-1185">Reference proteome</keyword>
<feature type="transmembrane region" description="Helical" evidence="1">
    <location>
        <begin position="51"/>
        <end position="76"/>
    </location>
</feature>
<evidence type="ECO:0000313" key="3">
    <source>
        <dbReference type="EnsemblMetazoa" id="HelroP182832"/>
    </source>
</evidence>
<dbReference type="PANTHER" id="PTHR11360:SF260">
    <property type="entry name" value="MFS DOMAIN-CONTAINING PROTEIN"/>
    <property type="match status" value="1"/>
</dbReference>
<reference evidence="2 4" key="2">
    <citation type="journal article" date="2013" name="Nature">
        <title>Insights into bilaterian evolution from three spiralian genomes.</title>
        <authorList>
            <person name="Simakov O."/>
            <person name="Marletaz F."/>
            <person name="Cho S.J."/>
            <person name="Edsinger-Gonzales E."/>
            <person name="Havlak P."/>
            <person name="Hellsten U."/>
            <person name="Kuo D.H."/>
            <person name="Larsson T."/>
            <person name="Lv J."/>
            <person name="Arendt D."/>
            <person name="Savage R."/>
            <person name="Osoegawa K."/>
            <person name="de Jong P."/>
            <person name="Grimwood J."/>
            <person name="Chapman J.A."/>
            <person name="Shapiro H."/>
            <person name="Aerts A."/>
            <person name="Otillar R.P."/>
            <person name="Terry A.Y."/>
            <person name="Boore J.L."/>
            <person name="Grigoriev I.V."/>
            <person name="Lindberg D.R."/>
            <person name="Seaver E.C."/>
            <person name="Weisblat D.A."/>
            <person name="Putnam N.H."/>
            <person name="Rokhsar D.S."/>
        </authorList>
    </citation>
    <scope>NUCLEOTIDE SEQUENCE</scope>
</reference>